<dbReference type="InterPro" id="IPR013325">
    <property type="entry name" value="RNA_pol_sigma_r2"/>
</dbReference>
<dbReference type="InterPro" id="IPR036388">
    <property type="entry name" value="WH-like_DNA-bd_sf"/>
</dbReference>
<protein>
    <submittedName>
        <fullName evidence="7">Sigma-70 family RNA polymerase sigma factor</fullName>
    </submittedName>
</protein>
<keyword evidence="2" id="KW-0805">Transcription regulation</keyword>
<evidence type="ECO:0000256" key="5">
    <source>
        <dbReference type="ARBA" id="ARBA00023163"/>
    </source>
</evidence>
<name>A0ABY4QYN7_9ACTN</name>
<keyword evidence="4" id="KW-0238">DNA-binding</keyword>
<evidence type="ECO:0000256" key="2">
    <source>
        <dbReference type="ARBA" id="ARBA00023015"/>
    </source>
</evidence>
<dbReference type="InterPro" id="IPR039425">
    <property type="entry name" value="RNA_pol_sigma-70-like"/>
</dbReference>
<evidence type="ECO:0000313" key="8">
    <source>
        <dbReference type="Proteomes" id="UP001056336"/>
    </source>
</evidence>
<dbReference type="InterPro" id="IPR007627">
    <property type="entry name" value="RNA_pol_sigma70_r2"/>
</dbReference>
<dbReference type="Pfam" id="PF04542">
    <property type="entry name" value="Sigma70_r2"/>
    <property type="match status" value="1"/>
</dbReference>
<dbReference type="RefSeq" id="WP_249771143.1">
    <property type="nucleotide sequence ID" value="NZ_CP097332.1"/>
</dbReference>
<dbReference type="SUPFAM" id="SSF88946">
    <property type="entry name" value="Sigma2 domain of RNA polymerase sigma factors"/>
    <property type="match status" value="1"/>
</dbReference>
<evidence type="ECO:0000256" key="1">
    <source>
        <dbReference type="ARBA" id="ARBA00010641"/>
    </source>
</evidence>
<dbReference type="InterPro" id="IPR014284">
    <property type="entry name" value="RNA_pol_sigma-70_dom"/>
</dbReference>
<evidence type="ECO:0000256" key="3">
    <source>
        <dbReference type="ARBA" id="ARBA00023082"/>
    </source>
</evidence>
<keyword evidence="5" id="KW-0804">Transcription</keyword>
<sequence length="195" mass="21697">MVNAEAEHSTLACRAGDAFAAYRDGNAGAMASLVEMLTPILWHTVRAQRLDATTTEDVLQTTWLALVRSADKIADPRSVLQWLIVTARREAWRVSRGQSRQTPTELVDEDFVSAEESPEALALRSDSEKLLWQHVSALPDRCRELLRVIAFADRPDYAELARSLAMPVGSIGPTRGRCLAKLRASLTTDARWEPR</sequence>
<dbReference type="PANTHER" id="PTHR43133:SF8">
    <property type="entry name" value="RNA POLYMERASE SIGMA FACTOR HI_1459-RELATED"/>
    <property type="match status" value="1"/>
</dbReference>
<feature type="domain" description="RNA polymerase sigma-70 region 2" evidence="6">
    <location>
        <begin position="33"/>
        <end position="100"/>
    </location>
</feature>
<evidence type="ECO:0000313" key="7">
    <source>
        <dbReference type="EMBL" id="UQX88035.1"/>
    </source>
</evidence>
<dbReference type="Gene3D" id="1.10.10.10">
    <property type="entry name" value="Winged helix-like DNA-binding domain superfamily/Winged helix DNA-binding domain"/>
    <property type="match status" value="1"/>
</dbReference>
<dbReference type="InterPro" id="IPR013324">
    <property type="entry name" value="RNA_pol_sigma_r3/r4-like"/>
</dbReference>
<keyword evidence="3" id="KW-0731">Sigma factor</keyword>
<dbReference type="PANTHER" id="PTHR43133">
    <property type="entry name" value="RNA POLYMERASE ECF-TYPE SIGMA FACTO"/>
    <property type="match status" value="1"/>
</dbReference>
<dbReference type="NCBIfam" id="TIGR02937">
    <property type="entry name" value="sigma70-ECF"/>
    <property type="match status" value="1"/>
</dbReference>
<evidence type="ECO:0000259" key="6">
    <source>
        <dbReference type="Pfam" id="PF04542"/>
    </source>
</evidence>
<dbReference type="Proteomes" id="UP001056336">
    <property type="component" value="Chromosome"/>
</dbReference>
<dbReference type="SUPFAM" id="SSF88659">
    <property type="entry name" value="Sigma3 and sigma4 domains of RNA polymerase sigma factors"/>
    <property type="match status" value="1"/>
</dbReference>
<gene>
    <name evidence="7" type="ORF">M6D93_17300</name>
</gene>
<reference evidence="7" key="2">
    <citation type="submission" date="2022-05" db="EMBL/GenBank/DDBJ databases">
        <authorList>
            <person name="Kim J.-S."/>
            <person name="Lee K."/>
            <person name="Suh M."/>
            <person name="Eom M."/>
            <person name="Kim J.-S."/>
            <person name="Kim D.-S."/>
            <person name="Ko S.-H."/>
            <person name="Shin Y."/>
            <person name="Lee J.-S."/>
        </authorList>
    </citation>
    <scope>NUCLEOTIDE SEQUENCE</scope>
    <source>
        <strain evidence="7">N237</strain>
    </source>
</reference>
<keyword evidence="8" id="KW-1185">Reference proteome</keyword>
<comment type="similarity">
    <text evidence="1">Belongs to the sigma-70 factor family. ECF subfamily.</text>
</comment>
<dbReference type="Gene3D" id="1.10.1740.10">
    <property type="match status" value="1"/>
</dbReference>
<dbReference type="EMBL" id="CP097332">
    <property type="protein sequence ID" value="UQX88035.1"/>
    <property type="molecule type" value="Genomic_DNA"/>
</dbReference>
<reference evidence="7" key="1">
    <citation type="journal article" date="2018" name="Int. J. Syst. Evol. Microbiol.">
        <title>Jatrophihabitans telluris sp. nov., isolated from sediment soil of lava forest wetlands and the emended description of the genus Jatrophihabitans.</title>
        <authorList>
            <person name="Lee K.C."/>
            <person name="Suh M.K."/>
            <person name="Eom M.K."/>
            <person name="Kim K.K."/>
            <person name="Kim J.S."/>
            <person name="Kim D.S."/>
            <person name="Ko S.H."/>
            <person name="Shin Y.K."/>
            <person name="Lee J.S."/>
        </authorList>
    </citation>
    <scope>NUCLEOTIDE SEQUENCE</scope>
    <source>
        <strain evidence="7">N237</strain>
    </source>
</reference>
<evidence type="ECO:0000256" key="4">
    <source>
        <dbReference type="ARBA" id="ARBA00023125"/>
    </source>
</evidence>
<accession>A0ABY4QYN7</accession>
<proteinExistence type="inferred from homology"/>
<organism evidence="7 8">
    <name type="scientific">Jatrophihabitans telluris</name>
    <dbReference type="NCBI Taxonomy" id="2038343"/>
    <lineage>
        <taxon>Bacteria</taxon>
        <taxon>Bacillati</taxon>
        <taxon>Actinomycetota</taxon>
        <taxon>Actinomycetes</taxon>
        <taxon>Jatrophihabitantales</taxon>
        <taxon>Jatrophihabitantaceae</taxon>
        <taxon>Jatrophihabitans</taxon>
    </lineage>
</organism>